<dbReference type="InterPro" id="IPR000911">
    <property type="entry name" value="Ribosomal_uL11"/>
</dbReference>
<evidence type="ECO:0000259" key="6">
    <source>
        <dbReference type="Pfam" id="PF03946"/>
    </source>
</evidence>
<accession>A0A7S4GJX4</accession>
<dbReference type="GO" id="GO:0070180">
    <property type="term" value="F:large ribosomal subunit rRNA binding"/>
    <property type="evidence" value="ECO:0007669"/>
    <property type="project" value="TreeGrafter"/>
</dbReference>
<dbReference type="InterPro" id="IPR020784">
    <property type="entry name" value="Ribosomal_uL11_N"/>
</dbReference>
<dbReference type="PANTHER" id="PTHR11661">
    <property type="entry name" value="60S RIBOSOMAL PROTEIN L12"/>
    <property type="match status" value="1"/>
</dbReference>
<dbReference type="SMART" id="SM00649">
    <property type="entry name" value="RL11"/>
    <property type="match status" value="1"/>
</dbReference>
<protein>
    <recommendedName>
        <fullName evidence="8">Ribosomal protein L11 C-terminal domain-containing protein</fullName>
    </recommendedName>
</protein>
<feature type="domain" description="Large ribosomal subunit protein uL11 C-terminal" evidence="5">
    <location>
        <begin position="101"/>
        <end position="166"/>
    </location>
</feature>
<dbReference type="GO" id="GO:0003735">
    <property type="term" value="F:structural constituent of ribosome"/>
    <property type="evidence" value="ECO:0007669"/>
    <property type="project" value="InterPro"/>
</dbReference>
<comment type="similarity">
    <text evidence="1 4">Belongs to the universal ribosomal protein uL11 family.</text>
</comment>
<dbReference type="InterPro" id="IPR036796">
    <property type="entry name" value="Ribosomal_uL11_N_sf"/>
</dbReference>
<dbReference type="HAMAP" id="MF_00736">
    <property type="entry name" value="Ribosomal_uL11"/>
    <property type="match status" value="1"/>
</dbReference>
<evidence type="ECO:0000256" key="4">
    <source>
        <dbReference type="RuleBase" id="RU003978"/>
    </source>
</evidence>
<dbReference type="InterPro" id="IPR036769">
    <property type="entry name" value="Ribosomal_uL11_C_sf"/>
</dbReference>
<dbReference type="SUPFAM" id="SSF46906">
    <property type="entry name" value="Ribosomal protein L11, C-terminal domain"/>
    <property type="match status" value="1"/>
</dbReference>
<dbReference type="CDD" id="cd00349">
    <property type="entry name" value="Ribosomal_L11"/>
    <property type="match status" value="1"/>
</dbReference>
<evidence type="ECO:0000256" key="2">
    <source>
        <dbReference type="ARBA" id="ARBA00022980"/>
    </source>
</evidence>
<evidence type="ECO:0000256" key="3">
    <source>
        <dbReference type="ARBA" id="ARBA00023274"/>
    </source>
</evidence>
<evidence type="ECO:0000256" key="1">
    <source>
        <dbReference type="ARBA" id="ARBA00010537"/>
    </source>
</evidence>
<dbReference type="Pfam" id="PF00298">
    <property type="entry name" value="Ribosomal_L11"/>
    <property type="match status" value="1"/>
</dbReference>
<gene>
    <name evidence="7" type="ORF">EGYM00163_LOCUS50566</name>
</gene>
<dbReference type="SUPFAM" id="SSF54747">
    <property type="entry name" value="Ribosomal L11/L12e N-terminal domain"/>
    <property type="match status" value="1"/>
</dbReference>
<name>A0A7S4GJX4_9EUGL</name>
<keyword evidence="3 4" id="KW-0687">Ribonucleoprotein</keyword>
<dbReference type="Pfam" id="PF03946">
    <property type="entry name" value="Ribosomal_L11_N"/>
    <property type="match status" value="1"/>
</dbReference>
<sequence length="193" mass="21508">MSVPAKEIAVKTRDLVCQNFHKPKRIKGKSPAARLKTRVPAGKAATGPPLTPLFGGHGLKAMDFIKDFNEKTGTLFKPGVELRVRVWAYRDRSFESFIAAPSTTWLMKTALNIEKFGADNSEIPRVITPQMCYHIAELIRPADDETGIVNWTRKVAGVARSMGIVVVDKDTEVQTEVVESSLHQEDADDWIFK</sequence>
<dbReference type="InterPro" id="IPR020783">
    <property type="entry name" value="Ribosomal_uL11_C"/>
</dbReference>
<dbReference type="GO" id="GO:0005762">
    <property type="term" value="C:mitochondrial large ribosomal subunit"/>
    <property type="evidence" value="ECO:0007669"/>
    <property type="project" value="TreeGrafter"/>
</dbReference>
<dbReference type="GO" id="GO:0006412">
    <property type="term" value="P:translation"/>
    <property type="evidence" value="ECO:0007669"/>
    <property type="project" value="InterPro"/>
</dbReference>
<keyword evidence="2 4" id="KW-0689">Ribosomal protein</keyword>
<evidence type="ECO:0000313" key="7">
    <source>
        <dbReference type="EMBL" id="CAE0839194.1"/>
    </source>
</evidence>
<proteinExistence type="inferred from homology"/>
<dbReference type="AlphaFoldDB" id="A0A7S4GJX4"/>
<organism evidence="7">
    <name type="scientific">Eutreptiella gymnastica</name>
    <dbReference type="NCBI Taxonomy" id="73025"/>
    <lineage>
        <taxon>Eukaryota</taxon>
        <taxon>Discoba</taxon>
        <taxon>Euglenozoa</taxon>
        <taxon>Euglenida</taxon>
        <taxon>Spirocuta</taxon>
        <taxon>Euglenophyceae</taxon>
        <taxon>Eutreptiales</taxon>
        <taxon>Eutreptiaceae</taxon>
        <taxon>Eutreptiella</taxon>
    </lineage>
</organism>
<evidence type="ECO:0008006" key="8">
    <source>
        <dbReference type="Google" id="ProtNLM"/>
    </source>
</evidence>
<reference evidence="7" key="1">
    <citation type="submission" date="2021-01" db="EMBL/GenBank/DDBJ databases">
        <authorList>
            <person name="Corre E."/>
            <person name="Pelletier E."/>
            <person name="Niang G."/>
            <person name="Scheremetjew M."/>
            <person name="Finn R."/>
            <person name="Kale V."/>
            <person name="Holt S."/>
            <person name="Cochrane G."/>
            <person name="Meng A."/>
            <person name="Brown T."/>
            <person name="Cohen L."/>
        </authorList>
    </citation>
    <scope>NUCLEOTIDE SEQUENCE</scope>
    <source>
        <strain evidence="7">CCMP1594</strain>
    </source>
</reference>
<dbReference type="Gene3D" id="3.30.1550.10">
    <property type="entry name" value="Ribosomal protein L11/L12, N-terminal domain"/>
    <property type="match status" value="1"/>
</dbReference>
<dbReference type="PANTHER" id="PTHR11661:SF1">
    <property type="entry name" value="LARGE RIBOSOMAL SUBUNIT PROTEIN UL11M"/>
    <property type="match status" value="1"/>
</dbReference>
<evidence type="ECO:0000259" key="5">
    <source>
        <dbReference type="Pfam" id="PF00298"/>
    </source>
</evidence>
<feature type="domain" description="Large ribosomal subunit protein uL11 N-terminal" evidence="6">
    <location>
        <begin position="36"/>
        <end position="94"/>
    </location>
</feature>
<dbReference type="EMBL" id="HBJA01147273">
    <property type="protein sequence ID" value="CAE0839194.1"/>
    <property type="molecule type" value="Transcribed_RNA"/>
</dbReference>
<dbReference type="Gene3D" id="1.10.10.250">
    <property type="entry name" value="Ribosomal protein L11, C-terminal domain"/>
    <property type="match status" value="1"/>
</dbReference>